<sequence>MSLEALISEAVAVGVRQALADLSPTTSTEPDTVLTTREAAKLLHLDEQTIRTEAEAGRLPGLLIGRGWKFSRQALLAVLRHPNPTDTAQMRVRQAGQKAV</sequence>
<name>A0A7C9HRP3_9DEIO</name>
<keyword evidence="3" id="KW-1185">Reference proteome</keyword>
<evidence type="ECO:0000313" key="2">
    <source>
        <dbReference type="EMBL" id="MVN86867.1"/>
    </source>
</evidence>
<accession>A0A7C9HRP3</accession>
<dbReference type="InterPro" id="IPR041657">
    <property type="entry name" value="HTH_17"/>
</dbReference>
<dbReference type="InterPro" id="IPR010093">
    <property type="entry name" value="SinI_DNA-bd"/>
</dbReference>
<dbReference type="RefSeq" id="WP_157458918.1">
    <property type="nucleotide sequence ID" value="NZ_WQLB01000009.1"/>
</dbReference>
<evidence type="ECO:0000259" key="1">
    <source>
        <dbReference type="Pfam" id="PF12728"/>
    </source>
</evidence>
<organism evidence="2 3">
    <name type="scientific">Deinococcus arboris</name>
    <dbReference type="NCBI Taxonomy" id="2682977"/>
    <lineage>
        <taxon>Bacteria</taxon>
        <taxon>Thermotogati</taxon>
        <taxon>Deinococcota</taxon>
        <taxon>Deinococci</taxon>
        <taxon>Deinococcales</taxon>
        <taxon>Deinococcaceae</taxon>
        <taxon>Deinococcus</taxon>
    </lineage>
</organism>
<dbReference type="AlphaFoldDB" id="A0A7C9HRP3"/>
<feature type="domain" description="Helix-turn-helix" evidence="1">
    <location>
        <begin position="33"/>
        <end position="80"/>
    </location>
</feature>
<dbReference type="Proteomes" id="UP000483286">
    <property type="component" value="Unassembled WGS sequence"/>
</dbReference>
<comment type="caution">
    <text evidence="2">The sequence shown here is derived from an EMBL/GenBank/DDBJ whole genome shotgun (WGS) entry which is preliminary data.</text>
</comment>
<protein>
    <submittedName>
        <fullName evidence="2">Helix-turn-helix domain-containing protein</fullName>
    </submittedName>
</protein>
<proteinExistence type="predicted"/>
<gene>
    <name evidence="2" type="ORF">GO986_08830</name>
</gene>
<reference evidence="2 3" key="1">
    <citation type="submission" date="2019-12" db="EMBL/GenBank/DDBJ databases">
        <title>Deinococcus sp. HMF7620 Genome sequencing and assembly.</title>
        <authorList>
            <person name="Kang H."/>
            <person name="Kim H."/>
            <person name="Joh K."/>
        </authorList>
    </citation>
    <scope>NUCLEOTIDE SEQUENCE [LARGE SCALE GENOMIC DNA]</scope>
    <source>
        <strain evidence="2 3">HMF7620</strain>
    </source>
</reference>
<dbReference type="NCBIfam" id="TIGR01764">
    <property type="entry name" value="excise"/>
    <property type="match status" value="1"/>
</dbReference>
<dbReference type="Pfam" id="PF12728">
    <property type="entry name" value="HTH_17"/>
    <property type="match status" value="1"/>
</dbReference>
<dbReference type="GO" id="GO:0003677">
    <property type="term" value="F:DNA binding"/>
    <property type="evidence" value="ECO:0007669"/>
    <property type="project" value="InterPro"/>
</dbReference>
<evidence type="ECO:0000313" key="3">
    <source>
        <dbReference type="Proteomes" id="UP000483286"/>
    </source>
</evidence>
<dbReference type="EMBL" id="WQLB01000009">
    <property type="protein sequence ID" value="MVN86867.1"/>
    <property type="molecule type" value="Genomic_DNA"/>
</dbReference>